<evidence type="ECO:0000256" key="1">
    <source>
        <dbReference type="SAM" id="MobiDB-lite"/>
    </source>
</evidence>
<evidence type="ECO:0000313" key="3">
    <source>
        <dbReference type="EMBL" id="KAK4821250.1"/>
    </source>
</evidence>
<dbReference type="PANTHER" id="PTHR33332">
    <property type="entry name" value="REVERSE TRANSCRIPTASE DOMAIN-CONTAINING PROTEIN"/>
    <property type="match status" value="1"/>
</dbReference>
<comment type="caution">
    <text evidence="3">The sequence shown here is derived from an EMBL/GenBank/DDBJ whole genome shotgun (WGS) entry which is preliminary data.</text>
</comment>
<dbReference type="InterPro" id="IPR036691">
    <property type="entry name" value="Endo/exonu/phosph_ase_sf"/>
</dbReference>
<dbReference type="Pfam" id="PF00078">
    <property type="entry name" value="RVT_1"/>
    <property type="match status" value="1"/>
</dbReference>
<organism evidence="3 4">
    <name type="scientific">Mycteria americana</name>
    <name type="common">Wood stork</name>
    <dbReference type="NCBI Taxonomy" id="33587"/>
    <lineage>
        <taxon>Eukaryota</taxon>
        <taxon>Metazoa</taxon>
        <taxon>Chordata</taxon>
        <taxon>Craniata</taxon>
        <taxon>Vertebrata</taxon>
        <taxon>Euteleostomi</taxon>
        <taxon>Archelosauria</taxon>
        <taxon>Archosauria</taxon>
        <taxon>Dinosauria</taxon>
        <taxon>Saurischia</taxon>
        <taxon>Theropoda</taxon>
        <taxon>Coelurosauria</taxon>
        <taxon>Aves</taxon>
        <taxon>Neognathae</taxon>
        <taxon>Neoaves</taxon>
        <taxon>Aequornithes</taxon>
        <taxon>Ciconiiformes</taxon>
        <taxon>Ciconiidae</taxon>
        <taxon>Mycteria</taxon>
    </lineage>
</organism>
<accession>A0AAN7N8D1</accession>
<name>A0AAN7N8D1_MYCAM</name>
<feature type="domain" description="Reverse transcriptase" evidence="2">
    <location>
        <begin position="358"/>
        <end position="598"/>
    </location>
</feature>
<reference evidence="3 4" key="1">
    <citation type="journal article" date="2023" name="J. Hered.">
        <title>Chromosome-level genome of the wood stork (Mycteria americana) provides insight into avian chromosome evolution.</title>
        <authorList>
            <person name="Flamio R. Jr."/>
            <person name="Ramstad K.M."/>
        </authorList>
    </citation>
    <scope>NUCLEOTIDE SEQUENCE [LARGE SCALE GENOMIC DNA]</scope>
    <source>
        <strain evidence="3">JAX WOST 10</strain>
    </source>
</reference>
<sequence>MLVSPSYGHSWTACATRTSARGLCSTEANSGKIRREYVPLLQPLLQSLELRSQAVWCSSEESKEGEKERHVFSSAQRMGLVQRQASLLHSLGFALLEVLTLNECGWIRIMRIGPARMMVFQNSRKQVESLWVTIRHQGNKWNLVIDVYYRLPDQGDPIDEAFLLQLQEALCLQVLILMGVFNHPNICWKSSMVSYRQSRRLLECIEDNFLSQVIDSPPRGDAILDLLVTSTSELIGYVKTAGSVGCSDHALVEFTVLRGMGQVKSRVRTLNFQKANFQLFKELVWETALRDKGAEQGVDGPQDRDWGSKVPPTVREDQVCDHLRNLNIHKSMGPEEMHPRVLRELANEVAKPLSIFEKSWQSGEVPGEWKKGNIAPIFKKGRKEDPGNYRPVSLTSVPGKIMEQIVLEAMLEHMEDREHGFTKGKSCLANLVAFYDGVTTSVDKGRATGIIYLDFCKTLDMVPHNTLLSKLERYGFDGWTVWWMRNWLDCHIQRVVVNGSMSRWRSVTSGVSQGSILGPVLFNIFISDTDSGIECTLSKFADDTKLSGAVDTPEGRDAIHRDLDKLKNWACVNLMRFNKAKCKVLHTGWGNPWYQYRLGDEGIESSPAEKDLGVLVDEKLDMSQQCVLAAQKANRILGPIKRSMASRSREVILPLYSALVRPHLEDCVQLWSPQHRKDMDLL</sequence>
<dbReference type="PROSITE" id="PS50878">
    <property type="entry name" value="RT_POL"/>
    <property type="match status" value="1"/>
</dbReference>
<dbReference type="Proteomes" id="UP001333110">
    <property type="component" value="Unassembled WGS sequence"/>
</dbReference>
<feature type="region of interest" description="Disordered" evidence="1">
    <location>
        <begin position="294"/>
        <end position="313"/>
    </location>
</feature>
<dbReference type="AlphaFoldDB" id="A0AAN7N8D1"/>
<dbReference type="SUPFAM" id="SSF56672">
    <property type="entry name" value="DNA/RNA polymerases"/>
    <property type="match status" value="1"/>
</dbReference>
<protein>
    <recommendedName>
        <fullName evidence="2">Reverse transcriptase domain-containing protein</fullName>
    </recommendedName>
</protein>
<evidence type="ECO:0000259" key="2">
    <source>
        <dbReference type="PROSITE" id="PS50878"/>
    </source>
</evidence>
<dbReference type="InterPro" id="IPR043502">
    <property type="entry name" value="DNA/RNA_pol_sf"/>
</dbReference>
<dbReference type="CDD" id="cd01650">
    <property type="entry name" value="RT_nLTR_like"/>
    <property type="match status" value="1"/>
</dbReference>
<keyword evidence="4" id="KW-1185">Reference proteome</keyword>
<dbReference type="Gene3D" id="3.60.10.10">
    <property type="entry name" value="Endonuclease/exonuclease/phosphatase"/>
    <property type="match status" value="1"/>
</dbReference>
<dbReference type="EMBL" id="JAUNZN010000005">
    <property type="protein sequence ID" value="KAK4821250.1"/>
    <property type="molecule type" value="Genomic_DNA"/>
</dbReference>
<dbReference type="InterPro" id="IPR000477">
    <property type="entry name" value="RT_dom"/>
</dbReference>
<gene>
    <name evidence="3" type="ORF">QYF61_016549</name>
</gene>
<evidence type="ECO:0000313" key="4">
    <source>
        <dbReference type="Proteomes" id="UP001333110"/>
    </source>
</evidence>
<proteinExistence type="predicted"/>